<evidence type="ECO:0000313" key="3">
    <source>
        <dbReference type="EMBL" id="KAK7532754.1"/>
    </source>
</evidence>
<feature type="transmembrane region" description="Helical" evidence="2">
    <location>
        <begin position="221"/>
        <end position="238"/>
    </location>
</feature>
<accession>A0ABR1LBY4</accession>
<proteinExistence type="predicted"/>
<evidence type="ECO:0000313" key="4">
    <source>
        <dbReference type="Proteomes" id="UP001365128"/>
    </source>
</evidence>
<comment type="caution">
    <text evidence="3">The sequence shown here is derived from an EMBL/GenBank/DDBJ whole genome shotgun (WGS) entry which is preliminary data.</text>
</comment>
<protein>
    <submittedName>
        <fullName evidence="3">Uncharacterized protein</fullName>
    </submittedName>
</protein>
<sequence>MCVYAGKVESRHRNTPGPRCSTGWAACKRRPGKRVRRIGTAAASHRSGHNEFDGRVSTYVRTFAINQVPAISLRITLSHANLMSSPSRNPGPAHGRRQWQQNEQRALVRAHDLVSIFNARRPENRSTLDPGNNIPRIAAMLSLLDPDGIYRGNTLLHGGSSTPEARNLRLHSQSASDARRQLEAMVDKLKDDGFRNAAAARSGNNDDDDDNSDADLCCFCVVFVLGLLLVVLLILGAAESSRRAKLDRYHGLRNGRFE</sequence>
<keyword evidence="2" id="KW-0472">Membrane</keyword>
<dbReference type="Proteomes" id="UP001365128">
    <property type="component" value="Unassembled WGS sequence"/>
</dbReference>
<keyword evidence="2" id="KW-0812">Transmembrane</keyword>
<keyword evidence="2" id="KW-1133">Transmembrane helix</keyword>
<evidence type="ECO:0000256" key="1">
    <source>
        <dbReference type="SAM" id="MobiDB-lite"/>
    </source>
</evidence>
<keyword evidence="4" id="KW-1185">Reference proteome</keyword>
<gene>
    <name evidence="3" type="ORF">IWX46DRAFT_584735</name>
</gene>
<evidence type="ECO:0000256" key="2">
    <source>
        <dbReference type="SAM" id="Phobius"/>
    </source>
</evidence>
<name>A0ABR1LBY4_9PEZI</name>
<organism evidence="3 4">
    <name type="scientific">Phyllosticta citricarpa</name>
    <dbReference type="NCBI Taxonomy" id="55181"/>
    <lineage>
        <taxon>Eukaryota</taxon>
        <taxon>Fungi</taxon>
        <taxon>Dikarya</taxon>
        <taxon>Ascomycota</taxon>
        <taxon>Pezizomycotina</taxon>
        <taxon>Dothideomycetes</taxon>
        <taxon>Dothideomycetes incertae sedis</taxon>
        <taxon>Botryosphaeriales</taxon>
        <taxon>Phyllostictaceae</taxon>
        <taxon>Phyllosticta</taxon>
    </lineage>
</organism>
<reference evidence="3 4" key="1">
    <citation type="submission" date="2024-04" db="EMBL/GenBank/DDBJ databases">
        <title>Phyllosticta paracitricarpa is synonymous to the EU quarantine fungus P. citricarpa based on phylogenomic analyses.</title>
        <authorList>
            <consortium name="Lawrence Berkeley National Laboratory"/>
            <person name="Van Ingen-Buijs V.A."/>
            <person name="Van Westerhoven A.C."/>
            <person name="Haridas S."/>
            <person name="Skiadas P."/>
            <person name="Martin F."/>
            <person name="Groenewald J.Z."/>
            <person name="Crous P.W."/>
            <person name="Seidl M.F."/>
        </authorList>
    </citation>
    <scope>NUCLEOTIDE SEQUENCE [LARGE SCALE GENOMIC DNA]</scope>
    <source>
        <strain evidence="3 4">CBS 122670</strain>
    </source>
</reference>
<feature type="region of interest" description="Disordered" evidence="1">
    <location>
        <begin position="82"/>
        <end position="103"/>
    </location>
</feature>
<dbReference type="EMBL" id="JBBPDW010000048">
    <property type="protein sequence ID" value="KAK7532754.1"/>
    <property type="molecule type" value="Genomic_DNA"/>
</dbReference>